<evidence type="ECO:0000256" key="1">
    <source>
        <dbReference type="HAMAP-Rule" id="MF_00676"/>
    </source>
</evidence>
<proteinExistence type="inferred from homology"/>
<dbReference type="InterPro" id="IPR005358">
    <property type="entry name" value="Puta_zinc/iron-chelating_dom"/>
</dbReference>
<accession>A0A154VQN4</accession>
<name>A0A154VQN4_9PROT</name>
<keyword evidence="3" id="KW-1185">Reference proteome</keyword>
<comment type="similarity">
    <text evidence="1">Belongs to the UPF0260 family.</text>
</comment>
<dbReference type="PIRSF" id="PIRSF006173">
    <property type="entry name" value="UCP006173"/>
    <property type="match status" value="1"/>
</dbReference>
<evidence type="ECO:0000313" key="3">
    <source>
        <dbReference type="Proteomes" id="UP000076400"/>
    </source>
</evidence>
<dbReference type="EMBL" id="LPXN01000142">
    <property type="protein sequence ID" value="KZD03538.1"/>
    <property type="molecule type" value="Genomic_DNA"/>
</dbReference>
<dbReference type="PANTHER" id="PTHR37421">
    <property type="entry name" value="UPF0260 PROTEIN YCGN"/>
    <property type="match status" value="1"/>
</dbReference>
<dbReference type="Proteomes" id="UP000076400">
    <property type="component" value="Unassembled WGS sequence"/>
</dbReference>
<dbReference type="RefSeq" id="WP_067558924.1">
    <property type="nucleotide sequence ID" value="NZ_LPXN01000142.1"/>
</dbReference>
<comment type="caution">
    <text evidence="2">The sequence shown here is derived from an EMBL/GenBank/DDBJ whole genome shotgun (WGS) entry which is preliminary data.</text>
</comment>
<reference evidence="2 3" key="1">
    <citation type="submission" date="2015-12" db="EMBL/GenBank/DDBJ databases">
        <title>Genome sequence of Oceanibaculum pacificum MCCC 1A02656.</title>
        <authorList>
            <person name="Lu L."/>
            <person name="Lai Q."/>
            <person name="Shao Z."/>
            <person name="Qian P."/>
        </authorList>
    </citation>
    <scope>NUCLEOTIDE SEQUENCE [LARGE SCALE GENOMIC DNA]</scope>
    <source>
        <strain evidence="2 3">MCCC 1A02656</strain>
    </source>
</reference>
<dbReference type="AlphaFoldDB" id="A0A154VQN4"/>
<dbReference type="InterPro" id="IPR008228">
    <property type="entry name" value="UCP006173"/>
</dbReference>
<dbReference type="HAMAP" id="MF_00676">
    <property type="entry name" value="UPF0260"/>
    <property type="match status" value="1"/>
</dbReference>
<sequence>MDQQEPFWRRKSLKEMTKAEWESLCDGCGKCCLLKLLDEDSGAVDYTDVSCKLLDTASCRCTDYKRRNRLVPGCVVLSPGTLEHLPWMPSSCAYRLLHEGKPLAWWHPLVSGERDSVHKAGMSVRHRVIPEQLVEEDDLEDHIVTWPR</sequence>
<dbReference type="Pfam" id="PF03692">
    <property type="entry name" value="CxxCxxCC"/>
    <property type="match status" value="1"/>
</dbReference>
<dbReference type="STRING" id="580166.AUP43_12705"/>
<dbReference type="NCBIfam" id="NF003507">
    <property type="entry name" value="PRK05170.2-5"/>
    <property type="match status" value="1"/>
</dbReference>
<organism evidence="2 3">
    <name type="scientific">Oceanibaculum pacificum</name>
    <dbReference type="NCBI Taxonomy" id="580166"/>
    <lineage>
        <taxon>Bacteria</taxon>
        <taxon>Pseudomonadati</taxon>
        <taxon>Pseudomonadota</taxon>
        <taxon>Alphaproteobacteria</taxon>
        <taxon>Rhodospirillales</taxon>
        <taxon>Oceanibaculaceae</taxon>
        <taxon>Oceanibaculum</taxon>
    </lineage>
</organism>
<evidence type="ECO:0000313" key="2">
    <source>
        <dbReference type="EMBL" id="KZD03538.1"/>
    </source>
</evidence>
<dbReference type="PANTHER" id="PTHR37421:SF1">
    <property type="entry name" value="UPF0260 PROTEIN YCGN"/>
    <property type="match status" value="1"/>
</dbReference>
<dbReference type="OrthoDB" id="9786855at2"/>
<protein>
    <recommendedName>
        <fullName evidence="1">UPF0260 protein AUP43_12705</fullName>
    </recommendedName>
</protein>
<gene>
    <name evidence="2" type="ORF">AUP43_12705</name>
</gene>
<dbReference type="NCBIfam" id="NF003501">
    <property type="entry name" value="PRK05170.1-5"/>
    <property type="match status" value="1"/>
</dbReference>